<feature type="domain" description="MOSC" evidence="1">
    <location>
        <begin position="57"/>
        <end position="191"/>
    </location>
</feature>
<dbReference type="InterPro" id="IPR011037">
    <property type="entry name" value="Pyrv_Knase-like_insert_dom_sf"/>
</dbReference>
<reference evidence="3" key="1">
    <citation type="submission" date="2016-10" db="EMBL/GenBank/DDBJ databases">
        <authorList>
            <person name="Varghese N."/>
            <person name="Submissions S."/>
        </authorList>
    </citation>
    <scope>NUCLEOTIDE SEQUENCE [LARGE SCALE GENOMIC DNA]</scope>
    <source>
        <strain evidence="3">DSM 45419</strain>
    </source>
</reference>
<dbReference type="InterPro" id="IPR005302">
    <property type="entry name" value="MoCF_Sase_C"/>
</dbReference>
<accession>A0A1G9X6F3</accession>
<protein>
    <recommendedName>
        <fullName evidence="1">MOSC domain-containing protein</fullName>
    </recommendedName>
</protein>
<dbReference type="GO" id="GO:0030151">
    <property type="term" value="F:molybdenum ion binding"/>
    <property type="evidence" value="ECO:0007669"/>
    <property type="project" value="InterPro"/>
</dbReference>
<proteinExistence type="predicted"/>
<dbReference type="AlphaFoldDB" id="A0A1G9X6F3"/>
<dbReference type="SUPFAM" id="SSF50800">
    <property type="entry name" value="PK beta-barrel domain-like"/>
    <property type="match status" value="1"/>
</dbReference>
<organism evidence="2 3">
    <name type="scientific">Geodermatophilus siccatus</name>
    <dbReference type="NCBI Taxonomy" id="1137991"/>
    <lineage>
        <taxon>Bacteria</taxon>
        <taxon>Bacillati</taxon>
        <taxon>Actinomycetota</taxon>
        <taxon>Actinomycetes</taxon>
        <taxon>Geodermatophilales</taxon>
        <taxon>Geodermatophilaceae</taxon>
        <taxon>Geodermatophilus</taxon>
    </lineage>
</organism>
<sequence>MPTAWSTSPLPGSRPELARGAEEGVLSRYDVEVVALLASPVHRYDGRPAGPVPPQDGDRRAAVEVRAGIGVVGDRYAGRPAHRDAQLTVLAVEALEAVAAETGSAPFDPHLARRTVVLRGAEVEALRGQRFTLDTGSGPVLLGGGRPAHLCAWMDVVLAPGAHRALRGRGGVRCAALSDGELRLGPAVLSSAVPLDPVRAGVAVSRAACGRPRGPASA</sequence>
<dbReference type="Gene3D" id="2.40.33.20">
    <property type="entry name" value="PK beta-barrel domain-like"/>
    <property type="match status" value="1"/>
</dbReference>
<dbReference type="GO" id="GO:0003824">
    <property type="term" value="F:catalytic activity"/>
    <property type="evidence" value="ECO:0007669"/>
    <property type="project" value="InterPro"/>
</dbReference>
<name>A0A1G9X6F3_9ACTN</name>
<dbReference type="Proteomes" id="UP000198680">
    <property type="component" value="Unassembled WGS sequence"/>
</dbReference>
<dbReference type="EMBL" id="FNHE01000010">
    <property type="protein sequence ID" value="SDM92328.1"/>
    <property type="molecule type" value="Genomic_DNA"/>
</dbReference>
<dbReference type="STRING" id="1137991.SAMN05660642_03583"/>
<evidence type="ECO:0000259" key="1">
    <source>
        <dbReference type="PROSITE" id="PS51340"/>
    </source>
</evidence>
<dbReference type="RefSeq" id="WP_245700520.1">
    <property type="nucleotide sequence ID" value="NZ_FNHE01000010.1"/>
</dbReference>
<keyword evidence="3" id="KW-1185">Reference proteome</keyword>
<evidence type="ECO:0000313" key="2">
    <source>
        <dbReference type="EMBL" id="SDM92328.1"/>
    </source>
</evidence>
<gene>
    <name evidence="2" type="ORF">SAMN05660642_03583</name>
</gene>
<dbReference type="GO" id="GO:0030170">
    <property type="term" value="F:pyridoxal phosphate binding"/>
    <property type="evidence" value="ECO:0007669"/>
    <property type="project" value="InterPro"/>
</dbReference>
<dbReference type="PROSITE" id="PS51340">
    <property type="entry name" value="MOSC"/>
    <property type="match status" value="1"/>
</dbReference>
<evidence type="ECO:0000313" key="3">
    <source>
        <dbReference type="Proteomes" id="UP000198680"/>
    </source>
</evidence>